<dbReference type="Proteomes" id="UP001152747">
    <property type="component" value="Unassembled WGS sequence"/>
</dbReference>
<evidence type="ECO:0000313" key="2">
    <source>
        <dbReference type="EMBL" id="CAI5441262.1"/>
    </source>
</evidence>
<feature type="signal peptide" evidence="1">
    <location>
        <begin position="1"/>
        <end position="20"/>
    </location>
</feature>
<reference evidence="2" key="1">
    <citation type="submission" date="2022-11" db="EMBL/GenBank/DDBJ databases">
        <authorList>
            <person name="Kikuchi T."/>
        </authorList>
    </citation>
    <scope>NUCLEOTIDE SEQUENCE</scope>
    <source>
        <strain evidence="2">PS1010</strain>
    </source>
</reference>
<sequence>MKIIALFILFYFFELSQVSAKKCCTRKVSQHKILDYVRAIRNKSREDLFDVLSEDFKLTLCDGRIQTRQQIYDEIKKFDVSVQTNHFIVQNGSRNDNGTLKFTIDIFNNGSVISENYFEARFVGEKLILMSEKQMNCLVEKTITTNLVDEKNVGKRLAHRIIYDYSTSLRSFNKSYFEQTVTSDFAIDFCNKESLNSTNLMDSKNQIYHPRYFSQSDILQDQTVIRDDVLFFYILDSNITNIFESVFSQGKYRLKKHHVMNCTDVPNNDLNYREIAKEIFYKYCLAINLTSLGRFSEVVPETFSVTYLDGSITTLTRRDYFYKTISYQFYQPNYFTQGFHVLTGSNEKTFTFKAAINEENIIEFEVEKINGTFLIVSENHLTQDFRTQFVDRKSLGNIPKSQAMEDSEDVLARFHEAIRQENSEKLFNVISESYEIRDSDHNLTIITPTTPDIFKYFPESVFNYKVVDLIHDGFEVQNFYAEDNGKIKEFKTKYNNGILYLLSEEDYSEKKIKDNFYESNSKPEFY</sequence>
<organism evidence="2 3">
    <name type="scientific">Caenorhabditis angaria</name>
    <dbReference type="NCBI Taxonomy" id="860376"/>
    <lineage>
        <taxon>Eukaryota</taxon>
        <taxon>Metazoa</taxon>
        <taxon>Ecdysozoa</taxon>
        <taxon>Nematoda</taxon>
        <taxon>Chromadorea</taxon>
        <taxon>Rhabditida</taxon>
        <taxon>Rhabditina</taxon>
        <taxon>Rhabditomorpha</taxon>
        <taxon>Rhabditoidea</taxon>
        <taxon>Rhabditidae</taxon>
        <taxon>Peloderinae</taxon>
        <taxon>Caenorhabditis</taxon>
    </lineage>
</organism>
<protein>
    <submittedName>
        <fullName evidence="2">Uncharacterized protein</fullName>
    </submittedName>
</protein>
<keyword evidence="3" id="KW-1185">Reference proteome</keyword>
<feature type="chain" id="PRO_5040422457" evidence="1">
    <location>
        <begin position="21"/>
        <end position="526"/>
    </location>
</feature>
<dbReference type="AlphaFoldDB" id="A0A9P1MVJ0"/>
<name>A0A9P1MVJ0_9PELO</name>
<evidence type="ECO:0000256" key="1">
    <source>
        <dbReference type="SAM" id="SignalP"/>
    </source>
</evidence>
<gene>
    <name evidence="2" type="ORF">CAMP_LOCUS3899</name>
</gene>
<accession>A0A9P1MVJ0</accession>
<comment type="caution">
    <text evidence="2">The sequence shown here is derived from an EMBL/GenBank/DDBJ whole genome shotgun (WGS) entry which is preliminary data.</text>
</comment>
<dbReference type="EMBL" id="CANHGI010000002">
    <property type="protein sequence ID" value="CAI5441262.1"/>
    <property type="molecule type" value="Genomic_DNA"/>
</dbReference>
<proteinExistence type="predicted"/>
<keyword evidence="1" id="KW-0732">Signal</keyword>
<evidence type="ECO:0000313" key="3">
    <source>
        <dbReference type="Proteomes" id="UP001152747"/>
    </source>
</evidence>